<feature type="transmembrane region" description="Helical" evidence="1">
    <location>
        <begin position="177"/>
        <end position="195"/>
    </location>
</feature>
<name>A0A7I9XMG3_9MYCO</name>
<keyword evidence="3" id="KW-1185">Reference proteome</keyword>
<feature type="transmembrane region" description="Helical" evidence="1">
    <location>
        <begin position="70"/>
        <end position="88"/>
    </location>
</feature>
<proteinExistence type="predicted"/>
<evidence type="ECO:0000313" key="2">
    <source>
        <dbReference type="EMBL" id="GFG71165.1"/>
    </source>
</evidence>
<evidence type="ECO:0000313" key="3">
    <source>
        <dbReference type="Proteomes" id="UP000465263"/>
    </source>
</evidence>
<comment type="caution">
    <text evidence="2">The sequence shown here is derived from an EMBL/GenBank/DDBJ whole genome shotgun (WGS) entry which is preliminary data.</text>
</comment>
<dbReference type="OrthoDB" id="4763628at2"/>
<dbReference type="Proteomes" id="UP000465263">
    <property type="component" value="Unassembled WGS sequence"/>
</dbReference>
<dbReference type="RefSeq" id="WP_085085444.1">
    <property type="nucleotide sequence ID" value="NZ_BLKV01000002.1"/>
</dbReference>
<dbReference type="EMBL" id="BLKV01000002">
    <property type="protein sequence ID" value="GFG71165.1"/>
    <property type="molecule type" value="Genomic_DNA"/>
</dbReference>
<sequence length="251" mass="27804">MTSAFIAATVLVALYSLWVRRETWWSRWEIGITLAIALEVCALVLMSPWASAVLGPTVHSVTRIWNVQQLLGHICFIIAIAANIYHVLPRLADFGRIRPLFRRHVEWPVRLGVVALVAVFITADADYRPDGLSTGDDTGAWAEIYWLLFCGMLIYLSGYATRLLLMVRSDPRARETVELYAASAAFALAGLLAQLSTTWTNADASQLVWPCVCISVAIFAYGSARSWQAKAAWFVARARPIKEPNPPPALS</sequence>
<accession>A0A7I9XMG3</accession>
<dbReference type="AlphaFoldDB" id="A0A7I9XMG3"/>
<feature type="transmembrane region" description="Helical" evidence="1">
    <location>
        <begin position="145"/>
        <end position="165"/>
    </location>
</feature>
<protein>
    <recommendedName>
        <fullName evidence="4">GP55 protein</fullName>
    </recommendedName>
</protein>
<feature type="transmembrane region" description="Helical" evidence="1">
    <location>
        <begin position="207"/>
        <end position="224"/>
    </location>
</feature>
<feature type="transmembrane region" description="Helical" evidence="1">
    <location>
        <begin position="30"/>
        <end position="50"/>
    </location>
</feature>
<keyword evidence="1" id="KW-0812">Transmembrane</keyword>
<keyword evidence="1" id="KW-0472">Membrane</keyword>
<feature type="transmembrane region" description="Helical" evidence="1">
    <location>
        <begin position="109"/>
        <end position="125"/>
    </location>
</feature>
<keyword evidence="1" id="KW-1133">Transmembrane helix</keyword>
<organism evidence="2 3">
    <name type="scientific">Mycolicibacter senuensis</name>
    <dbReference type="NCBI Taxonomy" id="386913"/>
    <lineage>
        <taxon>Bacteria</taxon>
        <taxon>Bacillati</taxon>
        <taxon>Actinomycetota</taxon>
        <taxon>Actinomycetes</taxon>
        <taxon>Mycobacteriales</taxon>
        <taxon>Mycobacteriaceae</taxon>
        <taxon>Mycolicibacter</taxon>
    </lineage>
</organism>
<evidence type="ECO:0000256" key="1">
    <source>
        <dbReference type="SAM" id="Phobius"/>
    </source>
</evidence>
<evidence type="ECO:0008006" key="4">
    <source>
        <dbReference type="Google" id="ProtNLM"/>
    </source>
</evidence>
<reference evidence="2 3" key="1">
    <citation type="journal article" date="2019" name="Emerg. Microbes Infect.">
        <title>Comprehensive subspecies identification of 175 nontuberculous mycobacteria species based on 7547 genomic profiles.</title>
        <authorList>
            <person name="Matsumoto Y."/>
            <person name="Kinjo T."/>
            <person name="Motooka D."/>
            <person name="Nabeya D."/>
            <person name="Jung N."/>
            <person name="Uechi K."/>
            <person name="Horii T."/>
            <person name="Iida T."/>
            <person name="Fujita J."/>
            <person name="Nakamura S."/>
        </authorList>
    </citation>
    <scope>NUCLEOTIDE SEQUENCE [LARGE SCALE GENOMIC DNA]</scope>
    <source>
        <strain evidence="2 3">JCM 16017</strain>
    </source>
</reference>
<gene>
    <name evidence="2" type="ORF">MSEN_28850</name>
</gene>